<evidence type="ECO:0000313" key="1">
    <source>
        <dbReference type="EMBL" id="RNF10576.1"/>
    </source>
</evidence>
<reference evidence="1 2" key="1">
    <citation type="journal article" date="2018" name="BMC Genomics">
        <title>Genomic comparison of Trypanosoma conorhini and Trypanosoma rangeli to Trypanosoma cruzi strains of high and low virulence.</title>
        <authorList>
            <person name="Bradwell K.R."/>
            <person name="Koparde V.N."/>
            <person name="Matveyev A.V."/>
            <person name="Serrano M.G."/>
            <person name="Alves J.M."/>
            <person name="Parikh H."/>
            <person name="Huang B."/>
            <person name="Lee V."/>
            <person name="Espinosa-Alvarez O."/>
            <person name="Ortiz P.A."/>
            <person name="Costa-Martins A.G."/>
            <person name="Teixeira M.M."/>
            <person name="Buck G.A."/>
        </authorList>
    </citation>
    <scope>NUCLEOTIDE SEQUENCE [LARGE SCALE GENOMIC DNA]</scope>
    <source>
        <strain evidence="1 2">AM80</strain>
    </source>
</reference>
<organism evidence="1 2">
    <name type="scientific">Trypanosoma rangeli</name>
    <dbReference type="NCBI Taxonomy" id="5698"/>
    <lineage>
        <taxon>Eukaryota</taxon>
        <taxon>Discoba</taxon>
        <taxon>Euglenozoa</taxon>
        <taxon>Kinetoplastea</taxon>
        <taxon>Metakinetoplastina</taxon>
        <taxon>Trypanosomatida</taxon>
        <taxon>Trypanosomatidae</taxon>
        <taxon>Trypanosoma</taxon>
        <taxon>Herpetosoma</taxon>
    </lineage>
</organism>
<dbReference type="OMA" id="WYEQAPL"/>
<name>A0A422NYN9_TRYRA</name>
<keyword evidence="2" id="KW-1185">Reference proteome</keyword>
<accession>A0A422NYN9</accession>
<protein>
    <submittedName>
        <fullName evidence="1">Uncharacterized protein</fullName>
    </submittedName>
</protein>
<sequence>MGSKDVTSGFYGDVPYCSPVESSVFFDTITASRMHRLPEAMIARADLALFFTEGNTFFHNLIIGLEKEVNSKESCPEGGCGFEFLDIIPRLFHSPSALRLVRESEDGNCFVVIESKNISNMGGVFDGGKEDESSVYTVVSLDLRGIDCMWQSLLSYLLGGTSEKNMVYILPNINFHLQKGNSYGEFLVSLWALVVSSVLHYFASFAIDSIRQRLNKVTIRIGVLEGHECDNILDDVQLFFENKLRICVHRVLNTETLTNNPCIVDLACDTAAETYEEWIEKATELVVGIHEELCDTGEEEPSRGDTNLRCILFVVPEMELLRKDLQRHLCDSYTSTPIMVVSSEKEIHELLLSHSRSIPIVYFCSQKSLKKQLLKPEHERYLNHLSVEALLYGEKNRDGRDFALIRMLVPGSPSPKLLPYPIFVSTNADEGGDETSQLDDDCLQEAINITLWLFRRFKLETCRKGIQPVLSISEMTFISRGAAAVFEKVMNSMMMSGLVSFLKLSDESHLIRLEVLGRALSYRFRLPYRPKFPEFTLFDVKCIFWCYAFRQSRETALKLISDAHFFPIWVEDAMNNFCFQYRIRLENDIGTEREALVRELSLIPKFNEINSRVKNFLTHSSGERLPISRHFASAPSTSCRGWFEQAPLGTSAESIPKPHVNVYCYPSQNELCEIRFGGNTLQCPLDLSYPLIITHIVLHTTLWNNGIILESDRDTGLAAPLPIPLTVLNSPTLNSFLEDVVDGKAGFWLDNFMNSTPSLSDPLELASLMAKTSSLLGICDHKALRRKRNRVDLALKHQKNEAKEASLPLSETEAATIREFANAAIKLGREKTEKRFKGVKGFAFLDPSHKNYAYYLHILEQSNS</sequence>
<dbReference type="OrthoDB" id="276952at2759"/>
<proteinExistence type="predicted"/>
<dbReference type="EMBL" id="MKGL01000030">
    <property type="protein sequence ID" value="RNF10576.1"/>
    <property type="molecule type" value="Genomic_DNA"/>
</dbReference>
<evidence type="ECO:0000313" key="2">
    <source>
        <dbReference type="Proteomes" id="UP000283634"/>
    </source>
</evidence>
<gene>
    <name evidence="1" type="ORF">TraAM80_01503</name>
</gene>
<dbReference type="Proteomes" id="UP000283634">
    <property type="component" value="Unassembled WGS sequence"/>
</dbReference>
<dbReference type="AlphaFoldDB" id="A0A422NYN9"/>
<dbReference type="GeneID" id="40325436"/>
<comment type="caution">
    <text evidence="1">The sequence shown here is derived from an EMBL/GenBank/DDBJ whole genome shotgun (WGS) entry which is preliminary data.</text>
</comment>
<dbReference type="RefSeq" id="XP_029241651.1">
    <property type="nucleotide sequence ID" value="XM_029378542.1"/>
</dbReference>